<dbReference type="PANTHER" id="PTHR43129">
    <property type="entry name" value="FOSMIDOMYCIN RESISTANCE PROTEIN"/>
    <property type="match status" value="1"/>
</dbReference>
<feature type="transmembrane region" description="Helical" evidence="5">
    <location>
        <begin position="82"/>
        <end position="100"/>
    </location>
</feature>
<organism evidence="7 8">
    <name type="scientific">Geodermatophilus normandii</name>
    <dbReference type="NCBI Taxonomy" id="1137989"/>
    <lineage>
        <taxon>Bacteria</taxon>
        <taxon>Bacillati</taxon>
        <taxon>Actinomycetota</taxon>
        <taxon>Actinomycetes</taxon>
        <taxon>Geodermatophilales</taxon>
        <taxon>Geodermatophilaceae</taxon>
        <taxon>Geodermatophilus</taxon>
    </lineage>
</organism>
<evidence type="ECO:0000256" key="2">
    <source>
        <dbReference type="ARBA" id="ARBA00022692"/>
    </source>
</evidence>
<gene>
    <name evidence="7" type="ORF">GCU54_03015</name>
</gene>
<keyword evidence="2 5" id="KW-0812">Transmembrane</keyword>
<dbReference type="InterPro" id="IPR036259">
    <property type="entry name" value="MFS_trans_sf"/>
</dbReference>
<dbReference type="Gene3D" id="1.20.1250.20">
    <property type="entry name" value="MFS general substrate transporter like domains"/>
    <property type="match status" value="2"/>
</dbReference>
<dbReference type="AlphaFoldDB" id="A0A6P0G9X1"/>
<feature type="transmembrane region" description="Helical" evidence="5">
    <location>
        <begin position="336"/>
        <end position="356"/>
    </location>
</feature>
<keyword evidence="4 5" id="KW-0472">Membrane</keyword>
<evidence type="ECO:0000313" key="7">
    <source>
        <dbReference type="EMBL" id="NEM04996.1"/>
    </source>
</evidence>
<dbReference type="PANTHER" id="PTHR43129:SF1">
    <property type="entry name" value="FOSMIDOMYCIN RESISTANCE PROTEIN"/>
    <property type="match status" value="1"/>
</dbReference>
<sequence length="389" mass="38230">MPHVVREPGVLTGTRIAAFLALVHAVNDVLTATLGALLPTLQARLAAGTTTLAVLVAALTISSSITQPVLGALADRVGLRRVAGVGVALGAVSLSLVGVAGTVPVLLLLLVLGGLGSAALHPVSTSIVGGPTAKNPGLAVGLFTAGGMAGFAAGPVLVLYLVSWHGIDALPWLMVPGLLLAVGVVTLLPEFEPHGTGRLLTALDRRLSTGAMGWLTAAATLTGLAFIAFTSAVPLWLVAEHGLATDAPLLGWILGAFSLGAGLGAVAGGALAPRYGHRRTAVVSLLGAAPALVVVLITPPGAATMVLAGAAGVLLYAGQPLLIVAAQDAAPQDPTAAAGVVMGLGSGLAGLLYIAVGALQGLVGLPAAMTLTAGLLVPAAWIAARVLRP</sequence>
<dbReference type="SUPFAM" id="SSF103473">
    <property type="entry name" value="MFS general substrate transporter"/>
    <property type="match status" value="1"/>
</dbReference>
<dbReference type="PROSITE" id="PS50850">
    <property type="entry name" value="MFS"/>
    <property type="match status" value="1"/>
</dbReference>
<name>A0A6P0G9X1_9ACTN</name>
<accession>A0A6P0G9X1</accession>
<reference evidence="7 8" key="1">
    <citation type="submission" date="2019-12" db="EMBL/GenBank/DDBJ databases">
        <title>WGS of CPCC 203550 I12A-02606.</title>
        <authorList>
            <person name="Jiang Z."/>
        </authorList>
    </citation>
    <scope>NUCLEOTIDE SEQUENCE [LARGE SCALE GENOMIC DNA]</scope>
    <source>
        <strain evidence="7 8">I12A-02606</strain>
    </source>
</reference>
<protein>
    <submittedName>
        <fullName evidence="7">MFS transporter</fullName>
    </submittedName>
</protein>
<feature type="transmembrane region" description="Helical" evidence="5">
    <location>
        <begin position="303"/>
        <end position="324"/>
    </location>
</feature>
<evidence type="ECO:0000256" key="4">
    <source>
        <dbReference type="ARBA" id="ARBA00023136"/>
    </source>
</evidence>
<feature type="transmembrane region" description="Helical" evidence="5">
    <location>
        <begin position="212"/>
        <end position="237"/>
    </location>
</feature>
<feature type="domain" description="Major facilitator superfamily (MFS) profile" evidence="6">
    <location>
        <begin position="16"/>
        <end position="389"/>
    </location>
</feature>
<dbReference type="GO" id="GO:0022857">
    <property type="term" value="F:transmembrane transporter activity"/>
    <property type="evidence" value="ECO:0007669"/>
    <property type="project" value="InterPro"/>
</dbReference>
<proteinExistence type="predicted"/>
<dbReference type="InterPro" id="IPR020846">
    <property type="entry name" value="MFS_dom"/>
</dbReference>
<evidence type="ECO:0000259" key="6">
    <source>
        <dbReference type="PROSITE" id="PS50850"/>
    </source>
</evidence>
<feature type="transmembrane region" description="Helical" evidence="5">
    <location>
        <begin position="169"/>
        <end position="191"/>
    </location>
</feature>
<dbReference type="GO" id="GO:0005886">
    <property type="term" value="C:plasma membrane"/>
    <property type="evidence" value="ECO:0007669"/>
    <property type="project" value="UniProtKB-SubCell"/>
</dbReference>
<feature type="transmembrane region" description="Helical" evidence="5">
    <location>
        <begin position="279"/>
        <end position="297"/>
    </location>
</feature>
<comment type="caution">
    <text evidence="7">The sequence shown here is derived from an EMBL/GenBank/DDBJ whole genome shotgun (WGS) entry which is preliminary data.</text>
</comment>
<dbReference type="RefSeq" id="WP_163475210.1">
    <property type="nucleotide sequence ID" value="NZ_JAAGWE010000007.1"/>
</dbReference>
<dbReference type="Proteomes" id="UP000471126">
    <property type="component" value="Unassembled WGS sequence"/>
</dbReference>
<feature type="transmembrane region" description="Helical" evidence="5">
    <location>
        <begin position="140"/>
        <end position="163"/>
    </location>
</feature>
<feature type="transmembrane region" description="Helical" evidence="5">
    <location>
        <begin position="106"/>
        <end position="128"/>
    </location>
</feature>
<keyword evidence="3 5" id="KW-1133">Transmembrane helix</keyword>
<feature type="transmembrane region" description="Helical" evidence="5">
    <location>
        <begin position="362"/>
        <end position="384"/>
    </location>
</feature>
<evidence type="ECO:0000256" key="1">
    <source>
        <dbReference type="ARBA" id="ARBA00004651"/>
    </source>
</evidence>
<dbReference type="Pfam" id="PF07690">
    <property type="entry name" value="MFS_1"/>
    <property type="match status" value="1"/>
</dbReference>
<evidence type="ECO:0000256" key="5">
    <source>
        <dbReference type="SAM" id="Phobius"/>
    </source>
</evidence>
<dbReference type="InterPro" id="IPR011701">
    <property type="entry name" value="MFS"/>
</dbReference>
<feature type="transmembrane region" description="Helical" evidence="5">
    <location>
        <begin position="249"/>
        <end position="272"/>
    </location>
</feature>
<dbReference type="EMBL" id="JAAGWE010000007">
    <property type="protein sequence ID" value="NEM04996.1"/>
    <property type="molecule type" value="Genomic_DNA"/>
</dbReference>
<evidence type="ECO:0000313" key="8">
    <source>
        <dbReference type="Proteomes" id="UP000471126"/>
    </source>
</evidence>
<comment type="subcellular location">
    <subcellularLocation>
        <location evidence="1">Cell membrane</location>
        <topology evidence="1">Multi-pass membrane protein</topology>
    </subcellularLocation>
</comment>
<evidence type="ECO:0000256" key="3">
    <source>
        <dbReference type="ARBA" id="ARBA00022989"/>
    </source>
</evidence>